<evidence type="ECO:0000256" key="5">
    <source>
        <dbReference type="ARBA" id="ARBA00023136"/>
    </source>
</evidence>
<keyword evidence="4 6" id="KW-1133">Transmembrane helix</keyword>
<dbReference type="GO" id="GO:0035456">
    <property type="term" value="P:response to interferon-beta"/>
    <property type="evidence" value="ECO:0007669"/>
    <property type="project" value="TreeGrafter"/>
</dbReference>
<comment type="similarity">
    <text evidence="2">Belongs to the CD225/Dispanin family.</text>
</comment>
<feature type="transmembrane region" description="Helical" evidence="6">
    <location>
        <begin position="27"/>
        <end position="50"/>
    </location>
</feature>
<proteinExistence type="inferred from homology"/>
<reference evidence="7" key="1">
    <citation type="submission" date="2025-08" db="UniProtKB">
        <authorList>
            <consortium name="Ensembl"/>
        </authorList>
    </citation>
    <scope>IDENTIFICATION</scope>
</reference>
<dbReference type="GO" id="GO:0051607">
    <property type="term" value="P:defense response to virus"/>
    <property type="evidence" value="ECO:0007669"/>
    <property type="project" value="TreeGrafter"/>
</dbReference>
<dbReference type="AlphaFoldDB" id="A0A8D2BDW0"/>
<dbReference type="GeneTree" id="ENSGT00950000182857"/>
<dbReference type="GO" id="GO:0046597">
    <property type="term" value="P:host-mediated suppression of symbiont invasion"/>
    <property type="evidence" value="ECO:0007669"/>
    <property type="project" value="TreeGrafter"/>
</dbReference>
<name>A0A8D2BDW0_SCIVU</name>
<dbReference type="PANTHER" id="PTHR13999:SF22">
    <property type="entry name" value="INTERFERON INDUCED TRANSMEMBRANE PROTEIN 6"/>
    <property type="match status" value="1"/>
</dbReference>
<dbReference type="InterPro" id="IPR051517">
    <property type="entry name" value="IFITM_antiviral_protein"/>
</dbReference>
<dbReference type="InterPro" id="IPR007593">
    <property type="entry name" value="CD225/Dispanin_fam"/>
</dbReference>
<evidence type="ECO:0000256" key="2">
    <source>
        <dbReference type="ARBA" id="ARBA00006843"/>
    </source>
</evidence>
<evidence type="ECO:0000256" key="4">
    <source>
        <dbReference type="ARBA" id="ARBA00022989"/>
    </source>
</evidence>
<dbReference type="GO" id="GO:0035455">
    <property type="term" value="P:response to interferon-alpha"/>
    <property type="evidence" value="ECO:0007669"/>
    <property type="project" value="TreeGrafter"/>
</dbReference>
<evidence type="ECO:0000256" key="6">
    <source>
        <dbReference type="SAM" id="Phobius"/>
    </source>
</evidence>
<keyword evidence="8" id="KW-1185">Reference proteome</keyword>
<dbReference type="GO" id="GO:0005886">
    <property type="term" value="C:plasma membrane"/>
    <property type="evidence" value="ECO:0007669"/>
    <property type="project" value="TreeGrafter"/>
</dbReference>
<accession>A0A8D2BDW0</accession>
<evidence type="ECO:0000313" key="7">
    <source>
        <dbReference type="Ensembl" id="ENSSVLP00005012506.1"/>
    </source>
</evidence>
<comment type="subcellular location">
    <subcellularLocation>
        <location evidence="1">Membrane</location>
    </subcellularLocation>
</comment>
<dbReference type="Pfam" id="PF04505">
    <property type="entry name" value="CD225"/>
    <property type="match status" value="1"/>
</dbReference>
<dbReference type="PANTHER" id="PTHR13999">
    <property type="entry name" value="INTERFERON INDUCIBLE TRANSMEMBRANE PROTEIN"/>
    <property type="match status" value="1"/>
</dbReference>
<dbReference type="Ensembl" id="ENSSVLT00005013839.1">
    <property type="protein sequence ID" value="ENSSVLP00005012506.1"/>
    <property type="gene ID" value="ENSSVLG00005009902.1"/>
</dbReference>
<reference evidence="7" key="2">
    <citation type="submission" date="2025-09" db="UniProtKB">
        <authorList>
            <consortium name="Ensembl"/>
        </authorList>
    </citation>
    <scope>IDENTIFICATION</scope>
</reference>
<protein>
    <submittedName>
        <fullName evidence="7">Uncharacterized protein</fullName>
    </submittedName>
</protein>
<organism evidence="7 8">
    <name type="scientific">Sciurus vulgaris</name>
    <name type="common">Eurasian red squirrel</name>
    <dbReference type="NCBI Taxonomy" id="55149"/>
    <lineage>
        <taxon>Eukaryota</taxon>
        <taxon>Metazoa</taxon>
        <taxon>Chordata</taxon>
        <taxon>Craniata</taxon>
        <taxon>Vertebrata</taxon>
        <taxon>Euteleostomi</taxon>
        <taxon>Mammalia</taxon>
        <taxon>Eutheria</taxon>
        <taxon>Euarchontoglires</taxon>
        <taxon>Glires</taxon>
        <taxon>Rodentia</taxon>
        <taxon>Sciuromorpha</taxon>
        <taxon>Sciuridae</taxon>
        <taxon>Sciurinae</taxon>
        <taxon>Sciurini</taxon>
        <taxon>Sciurus</taxon>
    </lineage>
</organism>
<sequence>MTLQEPGSAPPMSTVVSISREDITPDYVTWSLFNTIFLNFCCLGFTAFAFSIKSRDRKMVGDFTGSQTYASTSKKLNISATVISIIVIVLMLIFIRIRIQV</sequence>
<dbReference type="OrthoDB" id="9906841at2759"/>
<keyword evidence="5 6" id="KW-0472">Membrane</keyword>
<evidence type="ECO:0000256" key="3">
    <source>
        <dbReference type="ARBA" id="ARBA00022692"/>
    </source>
</evidence>
<evidence type="ECO:0000256" key="1">
    <source>
        <dbReference type="ARBA" id="ARBA00004370"/>
    </source>
</evidence>
<dbReference type="GO" id="GO:0045071">
    <property type="term" value="P:negative regulation of viral genome replication"/>
    <property type="evidence" value="ECO:0007669"/>
    <property type="project" value="TreeGrafter"/>
</dbReference>
<dbReference type="GO" id="GO:0060337">
    <property type="term" value="P:type I interferon-mediated signaling pathway"/>
    <property type="evidence" value="ECO:0007669"/>
    <property type="project" value="TreeGrafter"/>
</dbReference>
<keyword evidence="3 6" id="KW-0812">Transmembrane</keyword>
<dbReference type="GO" id="GO:0034341">
    <property type="term" value="P:response to type II interferon"/>
    <property type="evidence" value="ECO:0007669"/>
    <property type="project" value="TreeGrafter"/>
</dbReference>
<evidence type="ECO:0000313" key="8">
    <source>
        <dbReference type="Proteomes" id="UP000694564"/>
    </source>
</evidence>
<feature type="transmembrane region" description="Helical" evidence="6">
    <location>
        <begin position="76"/>
        <end position="99"/>
    </location>
</feature>
<dbReference type="Proteomes" id="UP000694564">
    <property type="component" value="Chromosome 11"/>
</dbReference>